<dbReference type="Pfam" id="PF03646">
    <property type="entry name" value="FlaG"/>
    <property type="match status" value="1"/>
</dbReference>
<sequence length="129" mass="14243">MTMEIRLQTSQPVPGQQSLQKQGPQAGTPATVVSEAKKINVEKSDKAIDEPLQDSRAIEIEDKVSQLNDYMQNSQRNLEFTVDDRSGASVITISDTETGEVIRQFPSEEVLEARNAVDKIKGLLIETKA</sequence>
<organism evidence="2">
    <name type="scientific">marine sediment metagenome</name>
    <dbReference type="NCBI Taxonomy" id="412755"/>
    <lineage>
        <taxon>unclassified sequences</taxon>
        <taxon>metagenomes</taxon>
        <taxon>ecological metagenomes</taxon>
    </lineage>
</organism>
<protein>
    <recommendedName>
        <fullName evidence="3">Flagellar protein FlaG protein</fullName>
    </recommendedName>
</protein>
<evidence type="ECO:0008006" key="3">
    <source>
        <dbReference type="Google" id="ProtNLM"/>
    </source>
</evidence>
<evidence type="ECO:0000256" key="1">
    <source>
        <dbReference type="SAM" id="MobiDB-lite"/>
    </source>
</evidence>
<proteinExistence type="predicted"/>
<feature type="region of interest" description="Disordered" evidence="1">
    <location>
        <begin position="1"/>
        <end position="31"/>
    </location>
</feature>
<reference evidence="2" key="1">
    <citation type="journal article" date="2015" name="Nature">
        <title>Complex archaea that bridge the gap between prokaryotes and eukaryotes.</title>
        <authorList>
            <person name="Spang A."/>
            <person name="Saw J.H."/>
            <person name="Jorgensen S.L."/>
            <person name="Zaremba-Niedzwiedzka K."/>
            <person name="Martijn J."/>
            <person name="Lind A.E."/>
            <person name="van Eijk R."/>
            <person name="Schleper C."/>
            <person name="Guy L."/>
            <person name="Ettema T.J."/>
        </authorList>
    </citation>
    <scope>NUCLEOTIDE SEQUENCE</scope>
</reference>
<dbReference type="SUPFAM" id="SSF160214">
    <property type="entry name" value="FlaG-like"/>
    <property type="match status" value="1"/>
</dbReference>
<dbReference type="PANTHER" id="PTHR37166:SF1">
    <property type="entry name" value="PROTEIN FLAG"/>
    <property type="match status" value="1"/>
</dbReference>
<comment type="caution">
    <text evidence="2">The sequence shown here is derived from an EMBL/GenBank/DDBJ whole genome shotgun (WGS) entry which is preliminary data.</text>
</comment>
<name>A0A0F9NL59_9ZZZZ</name>
<dbReference type="AlphaFoldDB" id="A0A0F9NL59"/>
<dbReference type="InterPro" id="IPR005186">
    <property type="entry name" value="FlaG"/>
</dbReference>
<dbReference type="Gene3D" id="3.30.160.170">
    <property type="entry name" value="FlaG-like"/>
    <property type="match status" value="1"/>
</dbReference>
<accession>A0A0F9NL59</accession>
<dbReference type="EMBL" id="LAZR01006807">
    <property type="protein sequence ID" value="KKM89505.1"/>
    <property type="molecule type" value="Genomic_DNA"/>
</dbReference>
<gene>
    <name evidence="2" type="ORF">LCGC14_1248030</name>
</gene>
<evidence type="ECO:0000313" key="2">
    <source>
        <dbReference type="EMBL" id="KKM89505.1"/>
    </source>
</evidence>
<feature type="compositionally biased region" description="Polar residues" evidence="1">
    <location>
        <begin position="7"/>
        <end position="25"/>
    </location>
</feature>
<dbReference type="InterPro" id="IPR035924">
    <property type="entry name" value="FlaG-like_sf"/>
</dbReference>
<dbReference type="PANTHER" id="PTHR37166">
    <property type="entry name" value="PROTEIN FLAG"/>
    <property type="match status" value="1"/>
</dbReference>